<dbReference type="EMBL" id="BPFZ01000003">
    <property type="protein sequence ID" value="GIU66561.1"/>
    <property type="molecule type" value="Genomic_DNA"/>
</dbReference>
<evidence type="ECO:0000256" key="2">
    <source>
        <dbReference type="ARBA" id="ARBA00006434"/>
    </source>
</evidence>
<evidence type="ECO:0000256" key="6">
    <source>
        <dbReference type="RuleBase" id="RU362091"/>
    </source>
</evidence>
<reference evidence="8" key="1">
    <citation type="submission" date="2021-05" db="EMBL/GenBank/DDBJ databases">
        <authorList>
            <person name="Tanabe Y."/>
        </authorList>
    </citation>
    <scope>NUCLEOTIDE SEQUENCE</scope>
    <source>
        <strain evidence="8">BOTRYCO-1</strain>
    </source>
</reference>
<dbReference type="InterPro" id="IPR038377">
    <property type="entry name" value="Na/Glc_symporter_sf"/>
</dbReference>
<dbReference type="InterPro" id="IPR001734">
    <property type="entry name" value="Na/solute_symporter"/>
</dbReference>
<evidence type="ECO:0000256" key="3">
    <source>
        <dbReference type="ARBA" id="ARBA00022692"/>
    </source>
</evidence>
<evidence type="ECO:0000256" key="7">
    <source>
        <dbReference type="SAM" id="Phobius"/>
    </source>
</evidence>
<dbReference type="Proteomes" id="UP001161064">
    <property type="component" value="Unassembled WGS sequence"/>
</dbReference>
<dbReference type="Pfam" id="PF00474">
    <property type="entry name" value="SSF"/>
    <property type="match status" value="1"/>
</dbReference>
<feature type="transmembrane region" description="Helical" evidence="7">
    <location>
        <begin position="52"/>
        <end position="74"/>
    </location>
</feature>
<evidence type="ECO:0000256" key="5">
    <source>
        <dbReference type="ARBA" id="ARBA00023136"/>
    </source>
</evidence>
<evidence type="ECO:0000256" key="1">
    <source>
        <dbReference type="ARBA" id="ARBA00004141"/>
    </source>
</evidence>
<feature type="transmembrane region" description="Helical" evidence="7">
    <location>
        <begin position="6"/>
        <end position="31"/>
    </location>
</feature>
<evidence type="ECO:0000256" key="4">
    <source>
        <dbReference type="ARBA" id="ARBA00022989"/>
    </source>
</evidence>
<comment type="caution">
    <text evidence="8">The sequence shown here is derived from an EMBL/GenBank/DDBJ whole genome shotgun (WGS) entry which is preliminary data.</text>
</comment>
<keyword evidence="9" id="KW-1185">Reference proteome</keyword>
<comment type="similarity">
    <text evidence="2 6">Belongs to the sodium:solute symporter (SSF) (TC 2.A.21) family.</text>
</comment>
<keyword evidence="4 7" id="KW-1133">Transmembrane helix</keyword>
<keyword evidence="5 7" id="KW-0472">Membrane</keyword>
<gene>
    <name evidence="8" type="ORF">PsB1_0715</name>
</gene>
<evidence type="ECO:0000313" key="9">
    <source>
        <dbReference type="Proteomes" id="UP001161064"/>
    </source>
</evidence>
<proteinExistence type="inferred from homology"/>
<keyword evidence="3 7" id="KW-0812">Transmembrane</keyword>
<protein>
    <submittedName>
        <fullName evidence="8">Uncharacterized protein</fullName>
    </submittedName>
</protein>
<accession>A0ABQ4PUB1</accession>
<organism evidence="8 9">
    <name type="scientific">Candidatus Phycosocius spiralis</name>
    <dbReference type="NCBI Taxonomy" id="2815099"/>
    <lineage>
        <taxon>Bacteria</taxon>
        <taxon>Pseudomonadati</taxon>
        <taxon>Pseudomonadota</taxon>
        <taxon>Alphaproteobacteria</taxon>
        <taxon>Caulobacterales</taxon>
        <taxon>Caulobacterales incertae sedis</taxon>
        <taxon>Candidatus Phycosocius</taxon>
    </lineage>
</organism>
<dbReference type="Gene3D" id="1.20.1730.10">
    <property type="entry name" value="Sodium/glucose cotransporter"/>
    <property type="match status" value="1"/>
</dbReference>
<dbReference type="PROSITE" id="PS50283">
    <property type="entry name" value="NA_SOLUT_SYMP_3"/>
    <property type="match status" value="1"/>
</dbReference>
<name>A0ABQ4PUB1_9PROT</name>
<evidence type="ECO:0000313" key="8">
    <source>
        <dbReference type="EMBL" id="GIU66561.1"/>
    </source>
</evidence>
<comment type="subcellular location">
    <subcellularLocation>
        <location evidence="1">Membrane</location>
        <topology evidence="1">Multi-pass membrane protein</topology>
    </subcellularLocation>
</comment>
<sequence>MNGNQMILLAWWELVAVAGLIILTFLFLPIYDKNQSTTTTELLEMRYRDGRIRILISAIFMFALVFLSMPSALYTGA</sequence>
<reference evidence="8" key="2">
    <citation type="journal article" date="2023" name="ISME Commun">
        <title>Characterization of a bloom-associated alphaproteobacterial lineage, 'Candidatus Phycosocius': insights into freshwater algal-bacterial interactions.</title>
        <authorList>
            <person name="Tanabe Y."/>
            <person name="Yamaguchi H."/>
            <person name="Yoshida M."/>
            <person name="Kai A."/>
            <person name="Okazaki Y."/>
        </authorList>
    </citation>
    <scope>NUCLEOTIDE SEQUENCE</scope>
    <source>
        <strain evidence="8">BOTRYCO-1</strain>
    </source>
</reference>